<accession>A8S9E1</accession>
<dbReference type="AlphaFoldDB" id="A8S9E1"/>
<dbReference type="HOGENOM" id="CLU_2665674_0_0_9"/>
<reference evidence="1 2" key="1">
    <citation type="submission" date="2007-09" db="EMBL/GenBank/DDBJ databases">
        <title>Draft genome sequence of Faecalibacterium prausnitzii M21/2.</title>
        <authorList>
            <person name="Sudarsanam P."/>
            <person name="Ley R."/>
            <person name="Guruge J."/>
            <person name="Turnbaugh P.J."/>
            <person name="Mahowald M."/>
            <person name="Liep D."/>
            <person name="Gordon J."/>
        </authorList>
    </citation>
    <scope>NUCLEOTIDE SEQUENCE [LARGE SCALE GENOMIC DNA]</scope>
    <source>
        <strain evidence="1 2">M21/2</strain>
    </source>
</reference>
<proteinExistence type="predicted"/>
<name>A8S9E1_9FIRM</name>
<gene>
    <name evidence="1" type="ORF">FAEPRAM212_01029</name>
</gene>
<dbReference type="Proteomes" id="UP000005945">
    <property type="component" value="Unassembled WGS sequence"/>
</dbReference>
<comment type="caution">
    <text evidence="1">The sequence shown here is derived from an EMBL/GenBank/DDBJ whole genome shotgun (WGS) entry which is preliminary data.</text>
</comment>
<protein>
    <submittedName>
        <fullName evidence="1">Uncharacterized protein</fullName>
    </submittedName>
</protein>
<dbReference type="EMBL" id="ABED02000022">
    <property type="protein sequence ID" value="EDP22220.1"/>
    <property type="molecule type" value="Genomic_DNA"/>
</dbReference>
<evidence type="ECO:0000313" key="1">
    <source>
        <dbReference type="EMBL" id="EDP22220.1"/>
    </source>
</evidence>
<evidence type="ECO:0000313" key="2">
    <source>
        <dbReference type="Proteomes" id="UP000005945"/>
    </source>
</evidence>
<sequence>MPAPSRERLFALLHRKAARQEVPFILYSVLSIAPRGGAVNKAAGKKKKAMENFHRFAGASCLTRTGDTLINSQVL</sequence>
<organism evidence="1 2">
    <name type="scientific">Faecalibacterium prausnitzii M21/2</name>
    <dbReference type="NCBI Taxonomy" id="411485"/>
    <lineage>
        <taxon>Bacteria</taxon>
        <taxon>Bacillati</taxon>
        <taxon>Bacillota</taxon>
        <taxon>Clostridia</taxon>
        <taxon>Eubacteriales</taxon>
        <taxon>Oscillospiraceae</taxon>
        <taxon>Faecalibacterium</taxon>
    </lineage>
</organism>
<reference evidence="1 2" key="2">
    <citation type="submission" date="2007-09" db="EMBL/GenBank/DDBJ databases">
        <authorList>
            <person name="Fulton L."/>
            <person name="Clifton S."/>
            <person name="Fulton B."/>
            <person name="Xu J."/>
            <person name="Minx P."/>
            <person name="Pepin K.H."/>
            <person name="Johnson M."/>
            <person name="Thiruvilangam P."/>
            <person name="Bhonagiri V."/>
            <person name="Nash W.E."/>
            <person name="Mardis E.R."/>
            <person name="Wilson R.K."/>
        </authorList>
    </citation>
    <scope>NUCLEOTIDE SEQUENCE [LARGE SCALE GENOMIC DNA]</scope>
    <source>
        <strain evidence="1 2">M21/2</strain>
    </source>
</reference>